<gene>
    <name evidence="2" type="ORF">NK718_09305</name>
</gene>
<accession>A0ABT1LB50</accession>
<dbReference type="EMBL" id="JANCLU010000007">
    <property type="protein sequence ID" value="MCP8938710.1"/>
    <property type="molecule type" value="Genomic_DNA"/>
</dbReference>
<evidence type="ECO:0000313" key="2">
    <source>
        <dbReference type="EMBL" id="MCP8938710.1"/>
    </source>
</evidence>
<comment type="caution">
    <text evidence="2">The sequence shown here is derived from an EMBL/GenBank/DDBJ whole genome shotgun (WGS) entry which is preliminary data.</text>
</comment>
<protein>
    <submittedName>
        <fullName evidence="2">Uncharacterized protein</fullName>
    </submittedName>
</protein>
<dbReference type="RefSeq" id="WP_254740897.1">
    <property type="nucleotide sequence ID" value="NZ_JANCLU010000007.1"/>
</dbReference>
<keyword evidence="3" id="KW-1185">Reference proteome</keyword>
<evidence type="ECO:0000313" key="3">
    <source>
        <dbReference type="Proteomes" id="UP001205890"/>
    </source>
</evidence>
<reference evidence="2 3" key="1">
    <citation type="submission" date="2022-07" db="EMBL/GenBank/DDBJ databases">
        <authorList>
            <person name="Li W.-J."/>
            <person name="Deng Q.-Q."/>
        </authorList>
    </citation>
    <scope>NUCLEOTIDE SEQUENCE [LARGE SCALE GENOMIC DNA]</scope>
    <source>
        <strain evidence="2 3">SYSU M60028</strain>
    </source>
</reference>
<evidence type="ECO:0000256" key="1">
    <source>
        <dbReference type="SAM" id="MobiDB-lite"/>
    </source>
</evidence>
<dbReference type="Proteomes" id="UP001205890">
    <property type="component" value="Unassembled WGS sequence"/>
</dbReference>
<feature type="region of interest" description="Disordered" evidence="1">
    <location>
        <begin position="39"/>
        <end position="80"/>
    </location>
</feature>
<organism evidence="2 3">
    <name type="scientific">Alsobacter ponti</name>
    <dbReference type="NCBI Taxonomy" id="2962936"/>
    <lineage>
        <taxon>Bacteria</taxon>
        <taxon>Pseudomonadati</taxon>
        <taxon>Pseudomonadota</taxon>
        <taxon>Alphaproteobacteria</taxon>
        <taxon>Hyphomicrobiales</taxon>
        <taxon>Alsobacteraceae</taxon>
        <taxon>Alsobacter</taxon>
    </lineage>
</organism>
<name>A0ABT1LB50_9HYPH</name>
<proteinExistence type="predicted"/>
<sequence>MRRNVSIQAVFDRAAFRLQRDFPGCATGAVSSTLRTTARLSGPASGVPAASESAGAANQVRRQDAQRRVRPSPSCSGDSE</sequence>